<sequence length="471" mass="54614">MANLEGGEGESEKKSTNELSTSTKTSTPSDITPTEIHVPQLNVQKNLQQKQKEKKSIQDPFPTIKQQNSYQLPTNISNNNNDYNSRGRGGRRWRGRGTNKVRGKARGSGRRTNKARGRGRGIGRRKSQNTVIQVPKNQFPNPDLLSFSKGTEGETKENGAFDFKRKREFPSLKDALEKGETIFVIAEILKRGCDVNEIYENGSNPLLIAIQKKMNPKIIKLMLKYGAEIYSESVIKNSTKIKDPLNQAIKSHYAINIDFLNCLLRRDLANIEFERVKFHKFWVHFRIKNLFKGDPWFHIQKLQKNEISQFIKWAYSGLIDSFEVMNSIIEKLNISEKNYEEKSGKFGLLKDLELLFADEKSKDFTIVTDIENFELKFHKIVLVARSKFFRNHILEGNDKNTFLITKELKNKPVHLWKNLEYLIYFDKLNSQSPIKIPKNWKSFRDLILRTRISTTSSIQEKVNNKIKNKKK</sequence>
<evidence type="ECO:0000256" key="1">
    <source>
        <dbReference type="PROSITE-ProRule" id="PRU00023"/>
    </source>
</evidence>
<dbReference type="SUPFAM" id="SSF48403">
    <property type="entry name" value="Ankyrin repeat"/>
    <property type="match status" value="1"/>
</dbReference>
<feature type="compositionally biased region" description="Low complexity" evidence="2">
    <location>
        <begin position="40"/>
        <end position="49"/>
    </location>
</feature>
<dbReference type="Proteomes" id="UP001146793">
    <property type="component" value="Unassembled WGS sequence"/>
</dbReference>
<dbReference type="PROSITE" id="PS50097">
    <property type="entry name" value="BTB"/>
    <property type="match status" value="1"/>
</dbReference>
<dbReference type="AlphaFoldDB" id="A0AAV8AFB2"/>
<feature type="compositionally biased region" description="Polar residues" evidence="2">
    <location>
        <begin position="17"/>
        <end position="32"/>
    </location>
</feature>
<name>A0AAV8AFB2_9EUKA</name>
<dbReference type="PROSITE" id="PS50088">
    <property type="entry name" value="ANK_REPEAT"/>
    <property type="match status" value="1"/>
</dbReference>
<keyword evidence="1" id="KW-0040">ANK repeat</keyword>
<proteinExistence type="predicted"/>
<feature type="compositionally biased region" description="Basic residues" evidence="2">
    <location>
        <begin position="88"/>
        <end position="127"/>
    </location>
</feature>
<dbReference type="SMART" id="SM00248">
    <property type="entry name" value="ANK"/>
    <property type="match status" value="2"/>
</dbReference>
<feature type="domain" description="BTB" evidence="3">
    <location>
        <begin position="362"/>
        <end position="432"/>
    </location>
</feature>
<evidence type="ECO:0000313" key="5">
    <source>
        <dbReference type="Proteomes" id="UP001146793"/>
    </source>
</evidence>
<feature type="compositionally biased region" description="Low complexity" evidence="2">
    <location>
        <begin position="75"/>
        <end position="86"/>
    </location>
</feature>
<evidence type="ECO:0000313" key="4">
    <source>
        <dbReference type="EMBL" id="KAJ3452971.1"/>
    </source>
</evidence>
<protein>
    <submittedName>
        <fullName evidence="4">Repeat protein</fullName>
    </submittedName>
</protein>
<dbReference type="Gene3D" id="3.30.710.10">
    <property type="entry name" value="Potassium Channel Kv1.1, Chain A"/>
    <property type="match status" value="1"/>
</dbReference>
<comment type="caution">
    <text evidence="4">The sequence shown here is derived from an EMBL/GenBank/DDBJ whole genome shotgun (WGS) entry which is preliminary data.</text>
</comment>
<dbReference type="Gene3D" id="1.25.40.20">
    <property type="entry name" value="Ankyrin repeat-containing domain"/>
    <property type="match status" value="1"/>
</dbReference>
<dbReference type="EMBL" id="JANTQA010000008">
    <property type="protein sequence ID" value="KAJ3452971.1"/>
    <property type="molecule type" value="Genomic_DNA"/>
</dbReference>
<dbReference type="InterPro" id="IPR036770">
    <property type="entry name" value="Ankyrin_rpt-contain_sf"/>
</dbReference>
<dbReference type="InterPro" id="IPR000210">
    <property type="entry name" value="BTB/POZ_dom"/>
</dbReference>
<dbReference type="InterPro" id="IPR011333">
    <property type="entry name" value="SKP1/BTB/POZ_sf"/>
</dbReference>
<feature type="compositionally biased region" description="Polar residues" evidence="2">
    <location>
        <begin position="64"/>
        <end position="74"/>
    </location>
</feature>
<dbReference type="InterPro" id="IPR002110">
    <property type="entry name" value="Ankyrin_rpt"/>
</dbReference>
<feature type="compositionally biased region" description="Polar residues" evidence="2">
    <location>
        <begin position="128"/>
        <end position="140"/>
    </location>
</feature>
<dbReference type="SUPFAM" id="SSF54695">
    <property type="entry name" value="POZ domain"/>
    <property type="match status" value="1"/>
</dbReference>
<feature type="repeat" description="ANK" evidence="1">
    <location>
        <begin position="201"/>
        <end position="234"/>
    </location>
</feature>
<feature type="region of interest" description="Disordered" evidence="2">
    <location>
        <begin position="1"/>
        <end position="156"/>
    </location>
</feature>
<accession>A0AAV8AFB2</accession>
<reference evidence="4" key="1">
    <citation type="submission" date="2022-08" db="EMBL/GenBank/DDBJ databases">
        <title>Novel sulphate-reducing endosymbionts in the free-living metamonad Anaeramoeba.</title>
        <authorList>
            <person name="Jerlstrom-Hultqvist J."/>
            <person name="Cepicka I."/>
            <person name="Gallot-Lavallee L."/>
            <person name="Salas-Leiva D."/>
            <person name="Curtis B.A."/>
            <person name="Zahonova K."/>
            <person name="Pipaliya S."/>
            <person name="Dacks J."/>
            <person name="Roger A.J."/>
        </authorList>
    </citation>
    <scope>NUCLEOTIDE SEQUENCE</scope>
    <source>
        <strain evidence="4">Busselton2</strain>
    </source>
</reference>
<evidence type="ECO:0000259" key="3">
    <source>
        <dbReference type="PROSITE" id="PS50097"/>
    </source>
</evidence>
<gene>
    <name evidence="4" type="ORF">M0812_04752</name>
</gene>
<organism evidence="4 5">
    <name type="scientific">Anaeramoeba flamelloides</name>
    <dbReference type="NCBI Taxonomy" id="1746091"/>
    <lineage>
        <taxon>Eukaryota</taxon>
        <taxon>Metamonada</taxon>
        <taxon>Anaeramoebidae</taxon>
        <taxon>Anaeramoeba</taxon>
    </lineage>
</organism>
<evidence type="ECO:0000256" key="2">
    <source>
        <dbReference type="SAM" id="MobiDB-lite"/>
    </source>
</evidence>